<feature type="compositionally biased region" description="Polar residues" evidence="1">
    <location>
        <begin position="415"/>
        <end position="425"/>
    </location>
</feature>
<sequence>MDSETFTVEQGFHLFALHHKQKNNCQLEVVLELSAAVCEPQFRAGEWVVPCDVVGLDSKKAKVVKIRFHPSVEELSRGDKAVREAAFRDSLKYIDDLLEDSVWTRKEIDVKDRFEEFVEKIATCLTTNRAELFLTDDRLELSWFCKCGENLSPACKSDYEALMGYMALKSYSHAISTHVYEEAEKTCAELRFGKNEKNRVLSKIFVSSGTLSDGTFEEALQMNENVLKWTIPRNVDNVKLPVNIQVFVGDGKTRKELIISKPQIDVTVLKTSLDASLSEQTRCKALKDSPRILSLIRPPGGQDEEVIVEMTEPEEMPVLSRVLIAASEPLNVNCDVFSSDTELASSPAESMDSGVSLSPLGSPCGKIYARDEYLRERSFSESIWCSNGLKGILKKPNRWDRLARSVSECHDGNSSHEFLSRSPTFEATDEEEEKDEGRRKKRVSFSSTVQERKFRIGQCIGSQKKKNQKKKESRLRKEEKLRKNSDGCDTSCDEGSCVNLSKEDLVFEDAEKPARKSKHLDSGFGDDDDDVPEKEWQNAVRRVRAASH</sequence>
<proteinExistence type="predicted"/>
<dbReference type="Proteomes" id="UP000835052">
    <property type="component" value="Unassembled WGS sequence"/>
</dbReference>
<feature type="compositionally biased region" description="Basic and acidic residues" evidence="1">
    <location>
        <begin position="475"/>
        <end position="486"/>
    </location>
</feature>
<feature type="compositionally biased region" description="Basic residues" evidence="1">
    <location>
        <begin position="463"/>
        <end position="474"/>
    </location>
</feature>
<feature type="region of interest" description="Disordered" evidence="1">
    <location>
        <begin position="409"/>
        <end position="446"/>
    </location>
</feature>
<accession>A0A8S1GVH1</accession>
<protein>
    <submittedName>
        <fullName evidence="2">Uncharacterized protein</fullName>
    </submittedName>
</protein>
<evidence type="ECO:0000256" key="1">
    <source>
        <dbReference type="SAM" id="MobiDB-lite"/>
    </source>
</evidence>
<feature type="region of interest" description="Disordered" evidence="1">
    <location>
        <begin position="460"/>
        <end position="496"/>
    </location>
</feature>
<reference evidence="2" key="1">
    <citation type="submission" date="2020-10" db="EMBL/GenBank/DDBJ databases">
        <authorList>
            <person name="Kikuchi T."/>
        </authorList>
    </citation>
    <scope>NUCLEOTIDE SEQUENCE</scope>
    <source>
        <strain evidence="2">NKZ352</strain>
    </source>
</reference>
<dbReference type="AlphaFoldDB" id="A0A8S1GVH1"/>
<dbReference type="EMBL" id="CAJGYM010000005">
    <property type="protein sequence ID" value="CAD6186738.1"/>
    <property type="molecule type" value="Genomic_DNA"/>
</dbReference>
<feature type="region of interest" description="Disordered" evidence="1">
    <location>
        <begin position="509"/>
        <end position="534"/>
    </location>
</feature>
<name>A0A8S1GVH1_9PELO</name>
<gene>
    <name evidence="2" type="ORF">CAUJ_LOCUS2657</name>
</gene>
<dbReference type="OrthoDB" id="5868397at2759"/>
<keyword evidence="3" id="KW-1185">Reference proteome</keyword>
<comment type="caution">
    <text evidence="2">The sequence shown here is derived from an EMBL/GenBank/DDBJ whole genome shotgun (WGS) entry which is preliminary data.</text>
</comment>
<organism evidence="2 3">
    <name type="scientific">Caenorhabditis auriculariae</name>
    <dbReference type="NCBI Taxonomy" id="2777116"/>
    <lineage>
        <taxon>Eukaryota</taxon>
        <taxon>Metazoa</taxon>
        <taxon>Ecdysozoa</taxon>
        <taxon>Nematoda</taxon>
        <taxon>Chromadorea</taxon>
        <taxon>Rhabditida</taxon>
        <taxon>Rhabditina</taxon>
        <taxon>Rhabditomorpha</taxon>
        <taxon>Rhabditoidea</taxon>
        <taxon>Rhabditidae</taxon>
        <taxon>Peloderinae</taxon>
        <taxon>Caenorhabditis</taxon>
    </lineage>
</organism>
<evidence type="ECO:0000313" key="2">
    <source>
        <dbReference type="EMBL" id="CAD6186738.1"/>
    </source>
</evidence>
<evidence type="ECO:0000313" key="3">
    <source>
        <dbReference type="Proteomes" id="UP000835052"/>
    </source>
</evidence>